<accession>A0ABU5MVZ0</accession>
<feature type="transmembrane region" description="Helical" evidence="4">
    <location>
        <begin position="192"/>
        <end position="214"/>
    </location>
</feature>
<dbReference type="InterPro" id="IPR020846">
    <property type="entry name" value="MFS_dom"/>
</dbReference>
<keyword evidence="2 4" id="KW-1133">Transmembrane helix</keyword>
<dbReference type="Proteomes" id="UP001290861">
    <property type="component" value="Unassembled WGS sequence"/>
</dbReference>
<dbReference type="Pfam" id="PF07690">
    <property type="entry name" value="MFS_1"/>
    <property type="match status" value="1"/>
</dbReference>
<feature type="transmembrane region" description="Helical" evidence="4">
    <location>
        <begin position="290"/>
        <end position="311"/>
    </location>
</feature>
<sequence length="434" mass="47401">MKKSFAQIPFNPAHWPFFYGWAILFWGIIGVILSVPGQTTGVSAFIEPLIHDLNIGRLELTIAYGIGTFSSSFLITPAGKLFDRIGARWMGFGSCLILGLVLLALSQTGRMARLIEPVLPGRGGLMALLSLLFFALRLSGQGILTMSSRNMIMKWFDHHRGLASGISGAAVAFGFSYSPTIFSSIINERGWSGTWFLLGMLLILLFSPLLLIFFRDAPEPFGLSPDGRIRNAKTRRETLRRQFTLPEARRTLPFWAFTLTMSLQALIITANTFHVESIFSHAGMDGSKGFAIFPPIAYISIVITLLGGWLSDRIELRWLLLTMLTAMAVNLLGFSLLAPGWPVACLVLGGGVANGLFGILMSVTWPRYFGREHLGAISGLCMTFMVIFSALGPAIYSGVLKFTLSYAPANWACLAVTLGILAIAAHTKNPQKKG</sequence>
<dbReference type="InterPro" id="IPR011701">
    <property type="entry name" value="MFS"/>
</dbReference>
<evidence type="ECO:0000256" key="2">
    <source>
        <dbReference type="ARBA" id="ARBA00022989"/>
    </source>
</evidence>
<evidence type="ECO:0000256" key="1">
    <source>
        <dbReference type="ARBA" id="ARBA00022692"/>
    </source>
</evidence>
<name>A0ABU5MVZ0_9BACT</name>
<evidence type="ECO:0000256" key="4">
    <source>
        <dbReference type="SAM" id="Phobius"/>
    </source>
</evidence>
<feature type="transmembrane region" description="Helical" evidence="4">
    <location>
        <begin position="252"/>
        <end position="270"/>
    </location>
</feature>
<protein>
    <submittedName>
        <fullName evidence="6">MFS transporter</fullName>
    </submittedName>
</protein>
<keyword evidence="1 4" id="KW-0812">Transmembrane</keyword>
<dbReference type="SUPFAM" id="SSF103473">
    <property type="entry name" value="MFS general substrate transporter"/>
    <property type="match status" value="1"/>
</dbReference>
<organism evidence="6 7">
    <name type="scientific">Pontiella agarivorans</name>
    <dbReference type="NCBI Taxonomy" id="3038953"/>
    <lineage>
        <taxon>Bacteria</taxon>
        <taxon>Pseudomonadati</taxon>
        <taxon>Kiritimatiellota</taxon>
        <taxon>Kiritimatiellia</taxon>
        <taxon>Kiritimatiellales</taxon>
        <taxon>Pontiellaceae</taxon>
        <taxon>Pontiella</taxon>
    </lineage>
</organism>
<dbReference type="InterPro" id="IPR050327">
    <property type="entry name" value="Proton-linked_MCT"/>
</dbReference>
<proteinExistence type="predicted"/>
<feature type="transmembrane region" description="Helical" evidence="4">
    <location>
        <begin position="87"/>
        <end position="105"/>
    </location>
</feature>
<reference evidence="6 7" key="1">
    <citation type="journal article" date="2024" name="Appl. Environ. Microbiol.">
        <title>Pontiella agarivorans sp. nov., a novel marine anaerobic bacterium capable of degrading macroalgal polysaccharides and fixing nitrogen.</title>
        <authorList>
            <person name="Liu N."/>
            <person name="Kivenson V."/>
            <person name="Peng X."/>
            <person name="Cui Z."/>
            <person name="Lankiewicz T.S."/>
            <person name="Gosselin K.M."/>
            <person name="English C.J."/>
            <person name="Blair E.M."/>
            <person name="O'Malley M.A."/>
            <person name="Valentine D.L."/>
        </authorList>
    </citation>
    <scope>NUCLEOTIDE SEQUENCE [LARGE SCALE GENOMIC DNA]</scope>
    <source>
        <strain evidence="6 7">NLcol2</strain>
    </source>
</reference>
<feature type="transmembrane region" description="Helical" evidence="4">
    <location>
        <begin position="165"/>
        <end position="186"/>
    </location>
</feature>
<dbReference type="RefSeq" id="WP_322608161.1">
    <property type="nucleotide sequence ID" value="NZ_JARVCO010000007.1"/>
</dbReference>
<dbReference type="PROSITE" id="PS50850">
    <property type="entry name" value="MFS"/>
    <property type="match status" value="1"/>
</dbReference>
<feature type="transmembrane region" description="Helical" evidence="4">
    <location>
        <begin position="55"/>
        <end position="75"/>
    </location>
</feature>
<feature type="transmembrane region" description="Helical" evidence="4">
    <location>
        <begin position="374"/>
        <end position="396"/>
    </location>
</feature>
<dbReference type="InterPro" id="IPR036259">
    <property type="entry name" value="MFS_trans_sf"/>
</dbReference>
<evidence type="ECO:0000256" key="3">
    <source>
        <dbReference type="ARBA" id="ARBA00023136"/>
    </source>
</evidence>
<dbReference type="EMBL" id="JARVCO010000007">
    <property type="protein sequence ID" value="MDZ8118364.1"/>
    <property type="molecule type" value="Genomic_DNA"/>
</dbReference>
<feature type="transmembrane region" description="Helical" evidence="4">
    <location>
        <begin position="408"/>
        <end position="425"/>
    </location>
</feature>
<feature type="transmembrane region" description="Helical" evidence="4">
    <location>
        <begin position="341"/>
        <end position="362"/>
    </location>
</feature>
<evidence type="ECO:0000259" key="5">
    <source>
        <dbReference type="PROSITE" id="PS50850"/>
    </source>
</evidence>
<gene>
    <name evidence="6" type="ORF">P9H32_06940</name>
</gene>
<feature type="domain" description="Major facilitator superfamily (MFS) profile" evidence="5">
    <location>
        <begin position="23"/>
        <end position="433"/>
    </location>
</feature>
<keyword evidence="7" id="KW-1185">Reference proteome</keyword>
<dbReference type="PANTHER" id="PTHR11360:SF308">
    <property type="entry name" value="BLL3089 PROTEIN"/>
    <property type="match status" value="1"/>
</dbReference>
<dbReference type="PANTHER" id="PTHR11360">
    <property type="entry name" value="MONOCARBOXYLATE TRANSPORTER"/>
    <property type="match status" value="1"/>
</dbReference>
<comment type="caution">
    <text evidence="6">The sequence shown here is derived from an EMBL/GenBank/DDBJ whole genome shotgun (WGS) entry which is preliminary data.</text>
</comment>
<feature type="transmembrane region" description="Helical" evidence="4">
    <location>
        <begin position="318"/>
        <end position="335"/>
    </location>
</feature>
<feature type="transmembrane region" description="Helical" evidence="4">
    <location>
        <begin position="12"/>
        <end position="35"/>
    </location>
</feature>
<feature type="transmembrane region" description="Helical" evidence="4">
    <location>
        <begin position="125"/>
        <end position="144"/>
    </location>
</feature>
<keyword evidence="3 4" id="KW-0472">Membrane</keyword>
<evidence type="ECO:0000313" key="6">
    <source>
        <dbReference type="EMBL" id="MDZ8118364.1"/>
    </source>
</evidence>
<dbReference type="Gene3D" id="1.20.1250.20">
    <property type="entry name" value="MFS general substrate transporter like domains"/>
    <property type="match status" value="1"/>
</dbReference>
<evidence type="ECO:0000313" key="7">
    <source>
        <dbReference type="Proteomes" id="UP001290861"/>
    </source>
</evidence>